<dbReference type="InterPro" id="IPR036065">
    <property type="entry name" value="BolA-like_sf"/>
</dbReference>
<comment type="caution">
    <text evidence="3">The sequence shown here is derived from an EMBL/GenBank/DDBJ whole genome shotgun (WGS) entry which is preliminary data.</text>
</comment>
<protein>
    <submittedName>
        <fullName evidence="3">BolA family transcriptional regulator</fullName>
    </submittedName>
</protein>
<evidence type="ECO:0000256" key="1">
    <source>
        <dbReference type="ARBA" id="ARBA00005578"/>
    </source>
</evidence>
<proteinExistence type="inferred from homology"/>
<dbReference type="PANTHER" id="PTHR46229:SF2">
    <property type="entry name" value="BOLA-LIKE PROTEIN 1"/>
    <property type="match status" value="1"/>
</dbReference>
<name>A0A3S0VNP6_9GAMM</name>
<organism evidence="3 4">
    <name type="scientific">Legionella septentrionalis</name>
    <dbReference type="NCBI Taxonomy" id="2498109"/>
    <lineage>
        <taxon>Bacteria</taxon>
        <taxon>Pseudomonadati</taxon>
        <taxon>Pseudomonadota</taxon>
        <taxon>Gammaproteobacteria</taxon>
        <taxon>Legionellales</taxon>
        <taxon>Legionellaceae</taxon>
        <taxon>Legionella</taxon>
    </lineage>
</organism>
<evidence type="ECO:0000256" key="2">
    <source>
        <dbReference type="RuleBase" id="RU003860"/>
    </source>
</evidence>
<evidence type="ECO:0000313" key="4">
    <source>
        <dbReference type="Proteomes" id="UP000288012"/>
    </source>
</evidence>
<accession>A0A3S0VNP6</accession>
<dbReference type="GO" id="GO:0005829">
    <property type="term" value="C:cytosol"/>
    <property type="evidence" value="ECO:0007669"/>
    <property type="project" value="TreeGrafter"/>
</dbReference>
<keyword evidence="4" id="KW-1185">Reference proteome</keyword>
<dbReference type="Pfam" id="PF01722">
    <property type="entry name" value="BolA"/>
    <property type="match status" value="1"/>
</dbReference>
<dbReference type="PANTHER" id="PTHR46229">
    <property type="entry name" value="BOLA TRANSCRIPTION REGULATOR"/>
    <property type="match status" value="1"/>
</dbReference>
<dbReference type="AlphaFoldDB" id="A0A3S0VNP6"/>
<gene>
    <name evidence="3" type="ORF">EKM59_04025</name>
</gene>
<sequence>MSRKQRIHDALVVTLKPVILRVDDESKRHHVPSGAETHFKVVAISPAFNNLPRLARHRLVNSLLSEEFDGGMHALSLFLYTPDEWAEQSNVPASPACRDGMRHG</sequence>
<dbReference type="GO" id="GO:0006351">
    <property type="term" value="P:DNA-templated transcription"/>
    <property type="evidence" value="ECO:0007669"/>
    <property type="project" value="TreeGrafter"/>
</dbReference>
<dbReference type="SUPFAM" id="SSF82657">
    <property type="entry name" value="BolA-like"/>
    <property type="match status" value="1"/>
</dbReference>
<dbReference type="PIRSF" id="PIRSF003113">
    <property type="entry name" value="BolA"/>
    <property type="match status" value="1"/>
</dbReference>
<dbReference type="InterPro" id="IPR050961">
    <property type="entry name" value="BolA/IbaG_stress_morph_reg"/>
</dbReference>
<comment type="similarity">
    <text evidence="1 2">Belongs to the BolA/IbaG family.</text>
</comment>
<evidence type="ECO:0000313" key="3">
    <source>
        <dbReference type="EMBL" id="RUQ89274.1"/>
    </source>
</evidence>
<dbReference type="EMBL" id="RZGR01000008">
    <property type="protein sequence ID" value="RUQ89274.1"/>
    <property type="molecule type" value="Genomic_DNA"/>
</dbReference>
<dbReference type="Proteomes" id="UP000288012">
    <property type="component" value="Unassembled WGS sequence"/>
</dbReference>
<reference evidence="3 4" key="1">
    <citation type="submission" date="2018-12" db="EMBL/GenBank/DDBJ databases">
        <title>Legionella sp,whole genome shotgun sequence.</title>
        <authorList>
            <person name="Wu H."/>
        </authorList>
    </citation>
    <scope>NUCLEOTIDE SEQUENCE [LARGE SCALE GENOMIC DNA]</scope>
    <source>
        <strain evidence="4">km714</strain>
    </source>
</reference>
<dbReference type="Gene3D" id="3.30.300.90">
    <property type="entry name" value="BolA-like"/>
    <property type="match status" value="1"/>
</dbReference>
<dbReference type="InterPro" id="IPR002634">
    <property type="entry name" value="BolA"/>
</dbReference>